<organism evidence="9 10">
    <name type="scientific">Turnera subulata</name>
    <dbReference type="NCBI Taxonomy" id="218843"/>
    <lineage>
        <taxon>Eukaryota</taxon>
        <taxon>Viridiplantae</taxon>
        <taxon>Streptophyta</taxon>
        <taxon>Embryophyta</taxon>
        <taxon>Tracheophyta</taxon>
        <taxon>Spermatophyta</taxon>
        <taxon>Magnoliopsida</taxon>
        <taxon>eudicotyledons</taxon>
        <taxon>Gunneridae</taxon>
        <taxon>Pentapetalae</taxon>
        <taxon>rosids</taxon>
        <taxon>fabids</taxon>
        <taxon>Malpighiales</taxon>
        <taxon>Passifloraceae</taxon>
        <taxon>Turnera</taxon>
    </lineage>
</organism>
<dbReference type="OrthoDB" id="848720at2759"/>
<feature type="domain" description="Glycosyltransferase N-terminal" evidence="8">
    <location>
        <begin position="9"/>
        <end position="109"/>
    </location>
</feature>
<dbReference type="InterPro" id="IPR058980">
    <property type="entry name" value="Glyco_transf_N"/>
</dbReference>
<keyword evidence="4 6" id="KW-0808">Transferase</keyword>
<evidence type="ECO:0000313" key="10">
    <source>
        <dbReference type="Proteomes" id="UP001141552"/>
    </source>
</evidence>
<dbReference type="InterPro" id="IPR050481">
    <property type="entry name" value="UDP-glycosyltransf_plant"/>
</dbReference>
<comment type="caution">
    <text evidence="9">The sequence shown here is derived from an EMBL/GenBank/DDBJ whole genome shotgun (WGS) entry which is preliminary data.</text>
</comment>
<reference evidence="9" key="2">
    <citation type="journal article" date="2023" name="Plants (Basel)">
        <title>Annotation of the Turnera subulata (Passifloraceae) Draft Genome Reveals the S-Locus Evolved after the Divergence of Turneroideae from Passifloroideae in a Stepwise Manner.</title>
        <authorList>
            <person name="Henning P.M."/>
            <person name="Roalson E.H."/>
            <person name="Mir W."/>
            <person name="McCubbin A.G."/>
            <person name="Shore J.S."/>
        </authorList>
    </citation>
    <scope>NUCLEOTIDE SEQUENCE</scope>
    <source>
        <strain evidence="9">F60SS</strain>
    </source>
</reference>
<dbReference type="PANTHER" id="PTHR48049:SF91">
    <property type="entry name" value="UDP-GLYCOSYLTRANSFERASE 79B7-RELATED"/>
    <property type="match status" value="1"/>
</dbReference>
<comment type="pathway">
    <text evidence="1">Pigment biosynthesis; anthocyanin biosynthesis.</text>
</comment>
<dbReference type="Pfam" id="PF26168">
    <property type="entry name" value="Glyco_transf_N"/>
    <property type="match status" value="1"/>
</dbReference>
<dbReference type="GO" id="GO:0047213">
    <property type="term" value="F:anthocyanidin 3-O-glucosyltransferase activity"/>
    <property type="evidence" value="ECO:0007669"/>
    <property type="project" value="UniProtKB-EC"/>
</dbReference>
<dbReference type="PANTHER" id="PTHR48049">
    <property type="entry name" value="GLYCOSYLTRANSFERASE"/>
    <property type="match status" value="1"/>
</dbReference>
<dbReference type="EC" id="2.4.1.-" evidence="7"/>
<evidence type="ECO:0000256" key="7">
    <source>
        <dbReference type="RuleBase" id="RU362057"/>
    </source>
</evidence>
<name>A0A9Q0G421_9ROSI</name>
<evidence type="ECO:0000313" key="9">
    <source>
        <dbReference type="EMBL" id="KAJ4843198.1"/>
    </source>
</evidence>
<reference evidence="9" key="1">
    <citation type="submission" date="2022-02" db="EMBL/GenBank/DDBJ databases">
        <authorList>
            <person name="Henning P.M."/>
            <person name="McCubbin A.G."/>
            <person name="Shore J.S."/>
        </authorList>
    </citation>
    <scope>NUCLEOTIDE SEQUENCE</scope>
    <source>
        <strain evidence="9">F60SS</strain>
        <tissue evidence="9">Leaves</tissue>
    </source>
</reference>
<dbReference type="AlphaFoldDB" id="A0A9Q0G421"/>
<comment type="catalytic activity">
    <reaction evidence="5">
        <text>an anthocyanidin + UDP-alpha-D-glucose + H(+) = an anthocyanidin 3-O-beta-D-glucoside + UDP</text>
        <dbReference type="Rhea" id="RHEA:20093"/>
        <dbReference type="ChEBI" id="CHEBI:15378"/>
        <dbReference type="ChEBI" id="CHEBI:16307"/>
        <dbReference type="ChEBI" id="CHEBI:58223"/>
        <dbReference type="ChEBI" id="CHEBI:58885"/>
        <dbReference type="ChEBI" id="CHEBI:143576"/>
        <dbReference type="EC" id="2.4.1.115"/>
    </reaction>
</comment>
<evidence type="ECO:0000259" key="8">
    <source>
        <dbReference type="Pfam" id="PF26168"/>
    </source>
</evidence>
<dbReference type="SUPFAM" id="SSF53756">
    <property type="entry name" value="UDP-Glycosyltransferase/glycogen phosphorylase"/>
    <property type="match status" value="1"/>
</dbReference>
<evidence type="ECO:0000256" key="4">
    <source>
        <dbReference type="ARBA" id="ARBA00022679"/>
    </source>
</evidence>
<keyword evidence="3 6" id="KW-0328">Glycosyltransferase</keyword>
<dbReference type="Pfam" id="PF00201">
    <property type="entry name" value="UDPGT"/>
    <property type="match status" value="1"/>
</dbReference>
<gene>
    <name evidence="9" type="ORF">Tsubulata_008122</name>
</gene>
<accession>A0A9Q0G421</accession>
<comment type="similarity">
    <text evidence="2 6">Belongs to the UDP-glycosyltransferase family.</text>
</comment>
<dbReference type="Gene3D" id="3.40.50.2000">
    <property type="entry name" value="Glycogen Phosphorylase B"/>
    <property type="match status" value="2"/>
</dbReference>
<evidence type="ECO:0000256" key="3">
    <source>
        <dbReference type="ARBA" id="ARBA00022676"/>
    </source>
</evidence>
<evidence type="ECO:0000256" key="2">
    <source>
        <dbReference type="ARBA" id="ARBA00009995"/>
    </source>
</evidence>
<dbReference type="Proteomes" id="UP001141552">
    <property type="component" value="Unassembled WGS sequence"/>
</dbReference>
<dbReference type="InterPro" id="IPR035595">
    <property type="entry name" value="UDP_glycos_trans_CS"/>
</dbReference>
<dbReference type="EMBL" id="JAKUCV010002299">
    <property type="protein sequence ID" value="KAJ4843198.1"/>
    <property type="molecule type" value="Genomic_DNA"/>
</dbReference>
<protein>
    <recommendedName>
        <fullName evidence="7">Glycosyltransferase</fullName>
        <ecNumber evidence="7">2.4.1.-</ecNumber>
    </recommendedName>
</protein>
<keyword evidence="10" id="KW-1185">Reference proteome</keyword>
<evidence type="ECO:0000256" key="5">
    <source>
        <dbReference type="ARBA" id="ARBA00047606"/>
    </source>
</evidence>
<dbReference type="FunFam" id="3.40.50.2000:FF:000037">
    <property type="entry name" value="Glycosyltransferase"/>
    <property type="match status" value="1"/>
</dbReference>
<evidence type="ECO:0000256" key="6">
    <source>
        <dbReference type="RuleBase" id="RU003718"/>
    </source>
</evidence>
<evidence type="ECO:0000256" key="1">
    <source>
        <dbReference type="ARBA" id="ARBA00004935"/>
    </source>
</evidence>
<dbReference type="InterPro" id="IPR002213">
    <property type="entry name" value="UDP_glucos_trans"/>
</dbReference>
<dbReference type="CDD" id="cd03784">
    <property type="entry name" value="GT1_Gtf-like"/>
    <property type="match status" value="1"/>
</dbReference>
<dbReference type="PROSITE" id="PS00375">
    <property type="entry name" value="UDPGT"/>
    <property type="match status" value="1"/>
</dbReference>
<sequence>MGNPDDTKQLHVVMYPWIAYGHLIPYLHLSNKLAERGVRVSFLLPKSAQARLDKDNKYPHLIRFFPVTIPHVDGLPPGAETNSDVPAHLVNHLFHAFDKTKPQVQSYLNDLKPDLVFYDTAYWIPALSRGRIDGFKSVNYTIVHPIAIAFYLTPSRELEKEMDDSVEALIKPPPGFPSPAIRLKRHEAQSFVTPLFSKCGQLTFYDWATTTYREADAVAFRSYREIHGPLCDYIAQEYAKPMSLTGPLLPKAPPEESSLDGEKWVISWLNKFEAGSVVFCGFGSQTTVDKDQFQELVLGFELTGMPFLVAMKPPHGCATVEEALPEGFEERVEGRGMVYGGWVPQLQILQHPSTGCFVSHCGGGAMWESLASDCQIVLIPFTFEQTLGARFMVEELKVAVEVETEESMWISKQSLSNAVKVVMDRGGAVAGELKRNHAKLKALLSSKDTEETYVDNFIRDLQVLLQSY</sequence>
<proteinExistence type="inferred from homology"/>